<dbReference type="InterPro" id="IPR050904">
    <property type="entry name" value="Adhesion/Biosynth-related"/>
</dbReference>
<dbReference type="Gene3D" id="2.30.180.10">
    <property type="entry name" value="FAS1 domain"/>
    <property type="match status" value="1"/>
</dbReference>
<name>A0ABN6H9P7_9BACT</name>
<dbReference type="Proteomes" id="UP001374893">
    <property type="component" value="Chromosome"/>
</dbReference>
<dbReference type="InterPro" id="IPR036378">
    <property type="entry name" value="FAS1_dom_sf"/>
</dbReference>
<keyword evidence="4" id="KW-1185">Reference proteome</keyword>
<organism evidence="3 4">
    <name type="scientific">Haloferula helveola</name>
    <dbReference type="NCBI Taxonomy" id="490095"/>
    <lineage>
        <taxon>Bacteria</taxon>
        <taxon>Pseudomonadati</taxon>
        <taxon>Verrucomicrobiota</taxon>
        <taxon>Verrucomicrobiia</taxon>
        <taxon>Verrucomicrobiales</taxon>
        <taxon>Verrucomicrobiaceae</taxon>
        <taxon>Haloferula</taxon>
    </lineage>
</organism>
<protein>
    <submittedName>
        <fullName evidence="3">Osteoblast specific factor 2-related protein</fullName>
    </submittedName>
</protein>
<dbReference type="PROSITE" id="PS50213">
    <property type="entry name" value="FAS1"/>
    <property type="match status" value="1"/>
</dbReference>
<proteinExistence type="predicted"/>
<evidence type="ECO:0000259" key="2">
    <source>
        <dbReference type="PROSITE" id="PS50213"/>
    </source>
</evidence>
<evidence type="ECO:0000256" key="1">
    <source>
        <dbReference type="SAM" id="SignalP"/>
    </source>
</evidence>
<dbReference type="PANTHER" id="PTHR10900:SF124">
    <property type="entry name" value="FI05614P"/>
    <property type="match status" value="1"/>
</dbReference>
<sequence length="189" mass="20357">MKTKQLAAFVIAPALIHVGLSAETDPEKTQTSEDKATTVVETAIPGSVVKMIDDSATFSILKKAIDAAGLRGDLESIKTVTVFAPTDEAFMKLPEGTLEKLMLPENKEKLRSLLMYHAIAGERTALSFEDSEVTSLSGDKLEVDLDDNEVEVNDAKVVNTDLRAGNGIIHVIDEVLVPESLDDFAGLDD</sequence>
<dbReference type="RefSeq" id="WP_338687184.1">
    <property type="nucleotide sequence ID" value="NZ_AP024702.1"/>
</dbReference>
<dbReference type="SUPFAM" id="SSF82153">
    <property type="entry name" value="FAS1 domain"/>
    <property type="match status" value="1"/>
</dbReference>
<feature type="chain" id="PRO_5047321757" evidence="1">
    <location>
        <begin position="23"/>
        <end position="189"/>
    </location>
</feature>
<evidence type="ECO:0000313" key="3">
    <source>
        <dbReference type="EMBL" id="BCX50224.1"/>
    </source>
</evidence>
<dbReference type="InterPro" id="IPR000782">
    <property type="entry name" value="FAS1_domain"/>
</dbReference>
<reference evidence="3 4" key="1">
    <citation type="submission" date="2021-06" db="EMBL/GenBank/DDBJ databases">
        <title>Complete genome of Haloferula helveola possessing various polysaccharide degrading enzymes.</title>
        <authorList>
            <person name="Takami H."/>
            <person name="Huang C."/>
            <person name="Hamasaki K."/>
        </authorList>
    </citation>
    <scope>NUCLEOTIDE SEQUENCE [LARGE SCALE GENOMIC DNA]</scope>
    <source>
        <strain evidence="3 4">CN-1</strain>
    </source>
</reference>
<dbReference type="Pfam" id="PF02469">
    <property type="entry name" value="Fasciclin"/>
    <property type="match status" value="1"/>
</dbReference>
<accession>A0ABN6H9P7</accession>
<dbReference type="SMART" id="SM00554">
    <property type="entry name" value="FAS1"/>
    <property type="match status" value="1"/>
</dbReference>
<keyword evidence="1" id="KW-0732">Signal</keyword>
<feature type="signal peptide" evidence="1">
    <location>
        <begin position="1"/>
        <end position="22"/>
    </location>
</feature>
<feature type="domain" description="FAS1" evidence="2">
    <location>
        <begin position="45"/>
        <end position="176"/>
    </location>
</feature>
<evidence type="ECO:0000313" key="4">
    <source>
        <dbReference type="Proteomes" id="UP001374893"/>
    </source>
</evidence>
<gene>
    <name evidence="3" type="ORF">HAHE_41320</name>
</gene>
<dbReference type="PANTHER" id="PTHR10900">
    <property type="entry name" value="PERIOSTIN-RELATED"/>
    <property type="match status" value="1"/>
</dbReference>
<dbReference type="EMBL" id="AP024702">
    <property type="protein sequence ID" value="BCX50224.1"/>
    <property type="molecule type" value="Genomic_DNA"/>
</dbReference>